<feature type="transmembrane region" description="Helical" evidence="6">
    <location>
        <begin position="397"/>
        <end position="414"/>
    </location>
</feature>
<dbReference type="RefSeq" id="WP_062411722.1">
    <property type="nucleotide sequence ID" value="NZ_JAJCIO010000002.1"/>
</dbReference>
<reference evidence="8 9" key="1">
    <citation type="submission" date="2022-06" db="EMBL/GenBank/DDBJ databases">
        <title>Isolation of gut microbiota from human fecal samples.</title>
        <authorList>
            <person name="Pamer E.G."/>
            <person name="Barat B."/>
            <person name="Waligurski E."/>
            <person name="Medina S."/>
            <person name="Paddock L."/>
            <person name="Mostad J."/>
        </authorList>
    </citation>
    <scope>NUCLEOTIDE SEQUENCE [LARGE SCALE GENOMIC DNA]</scope>
    <source>
        <strain evidence="8 9">DFI.1.1</strain>
    </source>
</reference>
<gene>
    <name evidence="8" type="ORF">NE675_01675</name>
</gene>
<proteinExistence type="predicted"/>
<evidence type="ECO:0000256" key="3">
    <source>
        <dbReference type="ARBA" id="ARBA00022692"/>
    </source>
</evidence>
<dbReference type="InterPro" id="IPR020846">
    <property type="entry name" value="MFS_dom"/>
</dbReference>
<accession>A0ABT1SPF5</accession>
<feature type="transmembrane region" description="Helical" evidence="6">
    <location>
        <begin position="372"/>
        <end position="391"/>
    </location>
</feature>
<dbReference type="PIRSF" id="PIRSF002808">
    <property type="entry name" value="Hexose_phosphate_transp"/>
    <property type="match status" value="1"/>
</dbReference>
<keyword evidence="2" id="KW-0813">Transport</keyword>
<feature type="transmembrane region" description="Helical" evidence="6">
    <location>
        <begin position="171"/>
        <end position="191"/>
    </location>
</feature>
<feature type="transmembrane region" description="Helical" evidence="6">
    <location>
        <begin position="12"/>
        <end position="29"/>
    </location>
</feature>
<evidence type="ECO:0000256" key="5">
    <source>
        <dbReference type="ARBA" id="ARBA00023136"/>
    </source>
</evidence>
<dbReference type="InterPro" id="IPR000849">
    <property type="entry name" value="Sugar_P_transporter"/>
</dbReference>
<comment type="caution">
    <text evidence="8">The sequence shown here is derived from an EMBL/GenBank/DDBJ whole genome shotgun (WGS) entry which is preliminary data.</text>
</comment>
<evidence type="ECO:0000259" key="7">
    <source>
        <dbReference type="PROSITE" id="PS50850"/>
    </source>
</evidence>
<name>A0ABT1SPF5_9FIRM</name>
<feature type="transmembrane region" description="Helical" evidence="6">
    <location>
        <begin position="108"/>
        <end position="133"/>
    </location>
</feature>
<comment type="subcellular location">
    <subcellularLocation>
        <location evidence="1">Cell membrane</location>
        <topology evidence="1">Multi-pass membrane protein</topology>
    </subcellularLocation>
</comment>
<evidence type="ECO:0000313" key="8">
    <source>
        <dbReference type="EMBL" id="MCQ5341746.1"/>
    </source>
</evidence>
<dbReference type="SUPFAM" id="SSF103473">
    <property type="entry name" value="MFS general substrate transporter"/>
    <property type="match status" value="1"/>
</dbReference>
<dbReference type="EMBL" id="JANGEW010000002">
    <property type="protein sequence ID" value="MCQ5341746.1"/>
    <property type="molecule type" value="Genomic_DNA"/>
</dbReference>
<dbReference type="Proteomes" id="UP001206692">
    <property type="component" value="Unassembled WGS sequence"/>
</dbReference>
<evidence type="ECO:0000313" key="9">
    <source>
        <dbReference type="Proteomes" id="UP001206692"/>
    </source>
</evidence>
<evidence type="ECO:0000256" key="6">
    <source>
        <dbReference type="SAM" id="Phobius"/>
    </source>
</evidence>
<feature type="transmembrane region" description="Helical" evidence="6">
    <location>
        <begin position="306"/>
        <end position="322"/>
    </location>
</feature>
<feature type="transmembrane region" description="Helical" evidence="6">
    <location>
        <begin position="145"/>
        <end position="165"/>
    </location>
</feature>
<sequence>MSELAQKIPMGRWLRILPPIMIVCIISYMDRVNIGFAMAGGMSDELGMTASVAGLAAGIFFIGYLFLQVPGGEFAAKRSGKKFISWTIVFWAIISILTGFATDVTHVLILRFLLGVAEGGMLPVVLTMVSMWFPNEERGRANAIVILFVPVAAIITGPLSGYIISMSNWKWLFILEGVVSLLVLIPWLLLVSDRPETAKWLDKRERDYITGKLEEEKESLSQGPKQIASLKEVLRNGTMIKLIVLNFCYQCGIYGFGLWLPSLLKNLTHSGMNQIGWLSALPYVGCAIGMLFVAQVSDKTGRRKPFIVIPLIGFALCLLLSVKLSSMIWVSYAFLVGCGFFLQAAAGVFWTIPPRLFSPEVAGGARGVINGIGNLGGFAGPYLVGLLIQMYNYDVGIYGLVVLLVVGAALTISLPSSIDEEVKTEQTAPATH</sequence>
<evidence type="ECO:0000256" key="2">
    <source>
        <dbReference type="ARBA" id="ARBA00022448"/>
    </source>
</evidence>
<feature type="transmembrane region" description="Helical" evidence="6">
    <location>
        <begin position="239"/>
        <end position="260"/>
    </location>
</feature>
<feature type="transmembrane region" description="Helical" evidence="6">
    <location>
        <begin position="275"/>
        <end position="294"/>
    </location>
</feature>
<keyword evidence="5 6" id="KW-0472">Membrane</keyword>
<dbReference type="CDD" id="cd17319">
    <property type="entry name" value="MFS_ExuT_GudP_like"/>
    <property type="match status" value="1"/>
</dbReference>
<dbReference type="Pfam" id="PF07690">
    <property type="entry name" value="MFS_1"/>
    <property type="match status" value="1"/>
</dbReference>
<feature type="domain" description="Major facilitator superfamily (MFS) profile" evidence="7">
    <location>
        <begin position="16"/>
        <end position="419"/>
    </location>
</feature>
<dbReference type="PROSITE" id="PS50850">
    <property type="entry name" value="MFS"/>
    <property type="match status" value="1"/>
</dbReference>
<keyword evidence="4 6" id="KW-1133">Transmembrane helix</keyword>
<feature type="transmembrane region" description="Helical" evidence="6">
    <location>
        <begin position="83"/>
        <end position="102"/>
    </location>
</feature>
<feature type="transmembrane region" description="Helical" evidence="6">
    <location>
        <begin position="328"/>
        <end position="352"/>
    </location>
</feature>
<organism evidence="8 9">
    <name type="scientific">Megasphaera massiliensis</name>
    <dbReference type="NCBI Taxonomy" id="1232428"/>
    <lineage>
        <taxon>Bacteria</taxon>
        <taxon>Bacillati</taxon>
        <taxon>Bacillota</taxon>
        <taxon>Negativicutes</taxon>
        <taxon>Veillonellales</taxon>
        <taxon>Veillonellaceae</taxon>
        <taxon>Megasphaera</taxon>
    </lineage>
</organism>
<evidence type="ECO:0000256" key="4">
    <source>
        <dbReference type="ARBA" id="ARBA00022989"/>
    </source>
</evidence>
<protein>
    <submittedName>
        <fullName evidence="8">MFS transporter</fullName>
    </submittedName>
</protein>
<dbReference type="InterPro" id="IPR036259">
    <property type="entry name" value="MFS_trans_sf"/>
</dbReference>
<dbReference type="PANTHER" id="PTHR43791">
    <property type="entry name" value="PERMEASE-RELATED"/>
    <property type="match status" value="1"/>
</dbReference>
<keyword evidence="3 6" id="KW-0812">Transmembrane</keyword>
<keyword evidence="9" id="KW-1185">Reference proteome</keyword>
<feature type="transmembrane region" description="Helical" evidence="6">
    <location>
        <begin position="49"/>
        <end position="71"/>
    </location>
</feature>
<evidence type="ECO:0000256" key="1">
    <source>
        <dbReference type="ARBA" id="ARBA00004651"/>
    </source>
</evidence>
<dbReference type="PANTHER" id="PTHR43791:SF100">
    <property type="entry name" value="SUGAR TRANSPORTER"/>
    <property type="match status" value="1"/>
</dbReference>
<dbReference type="InterPro" id="IPR011701">
    <property type="entry name" value="MFS"/>
</dbReference>
<dbReference type="Gene3D" id="1.20.1250.20">
    <property type="entry name" value="MFS general substrate transporter like domains"/>
    <property type="match status" value="2"/>
</dbReference>